<dbReference type="InterPro" id="IPR036890">
    <property type="entry name" value="HATPase_C_sf"/>
</dbReference>
<evidence type="ECO:0000256" key="11">
    <source>
        <dbReference type="ARBA" id="ARBA00023136"/>
    </source>
</evidence>
<dbReference type="SMART" id="SM00091">
    <property type="entry name" value="PAS"/>
    <property type="match status" value="1"/>
</dbReference>
<dbReference type="PROSITE" id="PS50113">
    <property type="entry name" value="PAC"/>
    <property type="match status" value="1"/>
</dbReference>
<feature type="domain" description="Histidine kinase" evidence="14">
    <location>
        <begin position="382"/>
        <end position="602"/>
    </location>
</feature>
<dbReference type="SUPFAM" id="SSF55874">
    <property type="entry name" value="ATPase domain of HSP90 chaperone/DNA topoisomerase II/histidine kinase"/>
    <property type="match status" value="1"/>
</dbReference>
<dbReference type="Gene3D" id="3.30.450.40">
    <property type="match status" value="1"/>
</dbReference>
<evidence type="ECO:0000256" key="6">
    <source>
        <dbReference type="ARBA" id="ARBA00022679"/>
    </source>
</evidence>
<evidence type="ECO:0000256" key="2">
    <source>
        <dbReference type="ARBA" id="ARBA00004236"/>
    </source>
</evidence>
<proteinExistence type="predicted"/>
<dbReference type="SUPFAM" id="SSF47384">
    <property type="entry name" value="Homodimeric domain of signal transducing histidine kinase"/>
    <property type="match status" value="1"/>
</dbReference>
<dbReference type="InterPro" id="IPR000700">
    <property type="entry name" value="PAS-assoc_C"/>
</dbReference>
<dbReference type="Pfam" id="PF08448">
    <property type="entry name" value="PAS_4"/>
    <property type="match status" value="1"/>
</dbReference>
<dbReference type="CDD" id="cd00130">
    <property type="entry name" value="PAS"/>
    <property type="match status" value="1"/>
</dbReference>
<reference evidence="17 18" key="1">
    <citation type="submission" date="2019-04" db="EMBL/GenBank/DDBJ databases">
        <authorList>
            <person name="Li Y."/>
            <person name="Wang J."/>
        </authorList>
    </citation>
    <scope>NUCLEOTIDE SEQUENCE [LARGE SCALE GENOMIC DNA]</scope>
    <source>
        <strain evidence="17 18">DSM 14668</strain>
    </source>
</reference>
<evidence type="ECO:0000256" key="4">
    <source>
        <dbReference type="ARBA" id="ARBA00022475"/>
    </source>
</evidence>
<evidence type="ECO:0000256" key="10">
    <source>
        <dbReference type="ARBA" id="ARBA00023012"/>
    </source>
</evidence>
<keyword evidence="11" id="KW-0472">Membrane</keyword>
<dbReference type="FunFam" id="3.30.565.10:FF:000023">
    <property type="entry name" value="PAS domain-containing sensor histidine kinase"/>
    <property type="match status" value="1"/>
</dbReference>
<comment type="caution">
    <text evidence="17">The sequence shown here is derived from an EMBL/GenBank/DDBJ whole genome shotgun (WGS) entry which is preliminary data.</text>
</comment>
<dbReference type="SMART" id="SM00387">
    <property type="entry name" value="HATPase_c"/>
    <property type="match status" value="1"/>
</dbReference>
<keyword evidence="10" id="KW-0902">Two-component regulatory system</keyword>
<evidence type="ECO:0000256" key="7">
    <source>
        <dbReference type="ARBA" id="ARBA00022741"/>
    </source>
</evidence>
<dbReference type="GO" id="GO:0005886">
    <property type="term" value="C:plasma membrane"/>
    <property type="evidence" value="ECO:0007669"/>
    <property type="project" value="UniProtKB-SubCell"/>
</dbReference>
<feature type="domain" description="PAS" evidence="15">
    <location>
        <begin position="44"/>
        <end position="90"/>
    </location>
</feature>
<dbReference type="EMBL" id="SSMQ01000050">
    <property type="protein sequence ID" value="TKD00066.1"/>
    <property type="molecule type" value="Genomic_DNA"/>
</dbReference>
<feature type="domain" description="PAC" evidence="16">
    <location>
        <begin position="122"/>
        <end position="174"/>
    </location>
</feature>
<dbReference type="Proteomes" id="UP000309215">
    <property type="component" value="Unassembled WGS sequence"/>
</dbReference>
<organism evidence="17 18">
    <name type="scientific">Polyangium fumosum</name>
    <dbReference type="NCBI Taxonomy" id="889272"/>
    <lineage>
        <taxon>Bacteria</taxon>
        <taxon>Pseudomonadati</taxon>
        <taxon>Myxococcota</taxon>
        <taxon>Polyangia</taxon>
        <taxon>Polyangiales</taxon>
        <taxon>Polyangiaceae</taxon>
        <taxon>Polyangium</taxon>
    </lineage>
</organism>
<sequence length="610" mass="66613">MAAMMRSAPRDREARQEHAPASGARAEPTRFPLEEASSEQGMSNAEQLRTLIEASPDPIFMKDGEGRWLQVNRAGLEVFGLEGVDYQGKSEAELSAFTPFYREALLVCPDTDSVAWDAGKLSRVEENVPRPDGSTRTYDVYKVPLFYPDGRRRGLVVLGRDITDRRRAEQERDRLLEKEQIARAAAERAERRSAFLAETTRILSGTLDYEDTATRLAHLCVPFAADWCAVWTVDGHGGVHLGALAHVDPAREALAKPGQIRVEPDLPGGVSHVVRFGQPLLCPAVPDTTDGRLAALGTRDPACETLVRALGLASYVAVPLVARGRTLGAITLARMPGSHPACAADLTLAEDLGHHAALALANARLYEESQEAIRARDEFLSIASHELRTPCTSLRLGIEALLRHARAGKLDRMPAPLIERLLETSDRQSKHLLHLIDRLLDVSRLEAGHLDLELEEVDLAALTREAAAELREEIARTGGSLLVEAERPVRGMWDRARLRQVVTNLLGNALKYGAGKPVRVRAAGDDTQGFLCVEDRGIGIPEDRQPHIFERFERAVSSRHYGGLGLGLYIVRQIVEAHGGAITLTSRPGEGSTFTVSLPKSRAPAAARAS</sequence>
<dbReference type="PANTHER" id="PTHR43047">
    <property type="entry name" value="TWO-COMPONENT HISTIDINE PROTEIN KINASE"/>
    <property type="match status" value="1"/>
</dbReference>
<keyword evidence="6" id="KW-0808">Transferase</keyword>
<keyword evidence="7" id="KW-0547">Nucleotide-binding</keyword>
<dbReference type="SMART" id="SM00388">
    <property type="entry name" value="HisKA"/>
    <property type="match status" value="1"/>
</dbReference>
<accession>A0A4U1IZH1</accession>
<dbReference type="InterPro" id="IPR013656">
    <property type="entry name" value="PAS_4"/>
</dbReference>
<feature type="compositionally biased region" description="Low complexity" evidence="13">
    <location>
        <begin position="599"/>
        <end position="610"/>
    </location>
</feature>
<name>A0A4U1IZH1_9BACT</name>
<evidence type="ECO:0000313" key="18">
    <source>
        <dbReference type="Proteomes" id="UP000309215"/>
    </source>
</evidence>
<dbReference type="InterPro" id="IPR004358">
    <property type="entry name" value="Sig_transdc_His_kin-like_C"/>
</dbReference>
<keyword evidence="4" id="KW-1003">Cell membrane</keyword>
<comment type="catalytic activity">
    <reaction evidence="1">
        <text>ATP + protein L-histidine = ADP + protein N-phospho-L-histidine.</text>
        <dbReference type="EC" id="2.7.13.3"/>
    </reaction>
</comment>
<dbReference type="SUPFAM" id="SSF55785">
    <property type="entry name" value="PYP-like sensor domain (PAS domain)"/>
    <property type="match status" value="1"/>
</dbReference>
<comment type="subcellular location">
    <subcellularLocation>
        <location evidence="2">Cell membrane</location>
    </subcellularLocation>
</comment>
<keyword evidence="5" id="KW-0597">Phosphoprotein</keyword>
<dbReference type="Gene3D" id="3.30.565.10">
    <property type="entry name" value="Histidine kinase-like ATPase, C-terminal domain"/>
    <property type="match status" value="1"/>
</dbReference>
<dbReference type="Gene3D" id="1.10.287.130">
    <property type="match status" value="1"/>
</dbReference>
<evidence type="ECO:0000256" key="3">
    <source>
        <dbReference type="ARBA" id="ARBA00012438"/>
    </source>
</evidence>
<keyword evidence="9" id="KW-0067">ATP-binding</keyword>
<evidence type="ECO:0000256" key="8">
    <source>
        <dbReference type="ARBA" id="ARBA00022777"/>
    </source>
</evidence>
<dbReference type="InterPro" id="IPR005467">
    <property type="entry name" value="His_kinase_dom"/>
</dbReference>
<evidence type="ECO:0000256" key="1">
    <source>
        <dbReference type="ARBA" id="ARBA00000085"/>
    </source>
</evidence>
<dbReference type="InterPro" id="IPR029016">
    <property type="entry name" value="GAF-like_dom_sf"/>
</dbReference>
<dbReference type="InterPro" id="IPR000014">
    <property type="entry name" value="PAS"/>
</dbReference>
<dbReference type="GO" id="GO:0005524">
    <property type="term" value="F:ATP binding"/>
    <property type="evidence" value="ECO:0007669"/>
    <property type="project" value="UniProtKB-KW"/>
</dbReference>
<keyword evidence="12" id="KW-0175">Coiled coil</keyword>
<dbReference type="SMART" id="SM00065">
    <property type="entry name" value="GAF"/>
    <property type="match status" value="1"/>
</dbReference>
<feature type="region of interest" description="Disordered" evidence="13">
    <location>
        <begin position="1"/>
        <end position="44"/>
    </location>
</feature>
<dbReference type="NCBIfam" id="TIGR00229">
    <property type="entry name" value="sensory_box"/>
    <property type="match status" value="1"/>
</dbReference>
<evidence type="ECO:0000256" key="12">
    <source>
        <dbReference type="SAM" id="Coils"/>
    </source>
</evidence>
<dbReference type="AlphaFoldDB" id="A0A4U1IZH1"/>
<gene>
    <name evidence="17" type="ORF">E8A74_35525</name>
</gene>
<keyword evidence="8" id="KW-0418">Kinase</keyword>
<dbReference type="GO" id="GO:0009927">
    <property type="term" value="F:histidine phosphotransfer kinase activity"/>
    <property type="evidence" value="ECO:0007669"/>
    <property type="project" value="TreeGrafter"/>
</dbReference>
<dbReference type="InterPro" id="IPR036097">
    <property type="entry name" value="HisK_dim/P_sf"/>
</dbReference>
<dbReference type="Pfam" id="PF01590">
    <property type="entry name" value="GAF"/>
    <property type="match status" value="1"/>
</dbReference>
<dbReference type="InterPro" id="IPR003018">
    <property type="entry name" value="GAF"/>
</dbReference>
<evidence type="ECO:0000313" key="17">
    <source>
        <dbReference type="EMBL" id="TKD00066.1"/>
    </source>
</evidence>
<evidence type="ECO:0000256" key="13">
    <source>
        <dbReference type="SAM" id="MobiDB-lite"/>
    </source>
</evidence>
<dbReference type="PROSITE" id="PS50112">
    <property type="entry name" value="PAS"/>
    <property type="match status" value="1"/>
</dbReference>
<evidence type="ECO:0000259" key="15">
    <source>
        <dbReference type="PROSITE" id="PS50112"/>
    </source>
</evidence>
<protein>
    <recommendedName>
        <fullName evidence="3">histidine kinase</fullName>
        <ecNumber evidence="3">2.7.13.3</ecNumber>
    </recommendedName>
</protein>
<dbReference type="GO" id="GO:0000155">
    <property type="term" value="F:phosphorelay sensor kinase activity"/>
    <property type="evidence" value="ECO:0007669"/>
    <property type="project" value="InterPro"/>
</dbReference>
<dbReference type="InterPro" id="IPR003661">
    <property type="entry name" value="HisK_dim/P_dom"/>
</dbReference>
<dbReference type="OrthoDB" id="5440058at2"/>
<feature type="coiled-coil region" evidence="12">
    <location>
        <begin position="165"/>
        <end position="192"/>
    </location>
</feature>
<evidence type="ECO:0000256" key="9">
    <source>
        <dbReference type="ARBA" id="ARBA00022840"/>
    </source>
</evidence>
<dbReference type="PANTHER" id="PTHR43047:SF72">
    <property type="entry name" value="OSMOSENSING HISTIDINE PROTEIN KINASE SLN1"/>
    <property type="match status" value="1"/>
</dbReference>
<dbReference type="CDD" id="cd00075">
    <property type="entry name" value="HATPase"/>
    <property type="match status" value="1"/>
</dbReference>
<feature type="compositionally biased region" description="Basic and acidic residues" evidence="13">
    <location>
        <begin position="8"/>
        <end position="18"/>
    </location>
</feature>
<evidence type="ECO:0000256" key="5">
    <source>
        <dbReference type="ARBA" id="ARBA00022553"/>
    </source>
</evidence>
<dbReference type="EC" id="2.7.13.3" evidence="3"/>
<feature type="region of interest" description="Disordered" evidence="13">
    <location>
        <begin position="589"/>
        <end position="610"/>
    </location>
</feature>
<evidence type="ECO:0000259" key="16">
    <source>
        <dbReference type="PROSITE" id="PS50113"/>
    </source>
</evidence>
<dbReference type="InterPro" id="IPR003594">
    <property type="entry name" value="HATPase_dom"/>
</dbReference>
<dbReference type="PRINTS" id="PR00344">
    <property type="entry name" value="BCTRLSENSOR"/>
</dbReference>
<evidence type="ECO:0000259" key="14">
    <source>
        <dbReference type="PROSITE" id="PS50109"/>
    </source>
</evidence>
<keyword evidence="18" id="KW-1185">Reference proteome</keyword>
<dbReference type="CDD" id="cd00082">
    <property type="entry name" value="HisKA"/>
    <property type="match status" value="1"/>
</dbReference>
<dbReference type="PROSITE" id="PS50109">
    <property type="entry name" value="HIS_KIN"/>
    <property type="match status" value="1"/>
</dbReference>
<dbReference type="InterPro" id="IPR035965">
    <property type="entry name" value="PAS-like_dom_sf"/>
</dbReference>
<dbReference type="Pfam" id="PF00512">
    <property type="entry name" value="HisKA"/>
    <property type="match status" value="1"/>
</dbReference>
<dbReference type="Gene3D" id="3.30.450.20">
    <property type="entry name" value="PAS domain"/>
    <property type="match status" value="1"/>
</dbReference>
<dbReference type="SUPFAM" id="SSF55781">
    <property type="entry name" value="GAF domain-like"/>
    <property type="match status" value="1"/>
</dbReference>
<dbReference type="Pfam" id="PF02518">
    <property type="entry name" value="HATPase_c"/>
    <property type="match status" value="1"/>
</dbReference>